<dbReference type="Pfam" id="PF00781">
    <property type="entry name" value="DAGK_cat"/>
    <property type="match status" value="1"/>
</dbReference>
<dbReference type="InterPro" id="IPR001206">
    <property type="entry name" value="Diacylglycerol_kinase_cat_dom"/>
</dbReference>
<dbReference type="EMBL" id="BKAG01000006">
    <property type="protein sequence ID" value="GEP41988.1"/>
    <property type="molecule type" value="Genomic_DNA"/>
</dbReference>
<dbReference type="Gene3D" id="3.40.50.10330">
    <property type="entry name" value="Probable inorganic polyphosphate/atp-NAD kinase, domain 1"/>
    <property type="match status" value="1"/>
</dbReference>
<feature type="domain" description="DAGKc" evidence="1">
    <location>
        <begin position="1"/>
        <end position="133"/>
    </location>
</feature>
<evidence type="ECO:0000313" key="3">
    <source>
        <dbReference type="Proteomes" id="UP000321577"/>
    </source>
</evidence>
<name>A0A512M5I1_9BACT</name>
<dbReference type="Proteomes" id="UP000321577">
    <property type="component" value="Unassembled WGS sequence"/>
</dbReference>
<dbReference type="AlphaFoldDB" id="A0A512M5I1"/>
<proteinExistence type="predicted"/>
<dbReference type="InterPro" id="IPR016064">
    <property type="entry name" value="NAD/diacylglycerol_kinase_sf"/>
</dbReference>
<dbReference type="OrthoDB" id="142078at2"/>
<dbReference type="SUPFAM" id="SSF111331">
    <property type="entry name" value="NAD kinase/diacylglycerol kinase-like"/>
    <property type="match status" value="1"/>
</dbReference>
<reference evidence="2 3" key="1">
    <citation type="submission" date="2019-07" db="EMBL/GenBank/DDBJ databases">
        <title>Whole genome shotgun sequence of Brevifollis gellanilyticus NBRC 108608.</title>
        <authorList>
            <person name="Hosoyama A."/>
            <person name="Uohara A."/>
            <person name="Ohji S."/>
            <person name="Ichikawa N."/>
        </authorList>
    </citation>
    <scope>NUCLEOTIDE SEQUENCE [LARGE SCALE GENOMIC DNA]</scope>
    <source>
        <strain evidence="2 3">NBRC 108608</strain>
    </source>
</reference>
<sequence>MPERHFIIVLNEEAGTVVRLGRKQVIETVTQAFRESEVRITLHAVPGREVERHLKDAAASEADAVIVGGGDGTVASAATLLAGRNKTMGVLPLGTFNLAARDLGMPLDLEEAGKALVTAPVVPMDAMELNGKLYLCLMVLGFYPALKMAAPEYHGWWIFRALRTLRDSLRQAATFPSLGLTLVHEGKAIECRTRAVIIANNDYEDVFGVLPKRESLDGGFFTVHLSTHRSRYGMMKSFFAWLFGRWKEDREVKRLRTTELEIHARKKRHLPVMMDGEVDRLPLPLKITLKPKALNVLAPRKAEEKEKE</sequence>
<evidence type="ECO:0000313" key="2">
    <source>
        <dbReference type="EMBL" id="GEP41988.1"/>
    </source>
</evidence>
<organism evidence="2 3">
    <name type="scientific">Brevifollis gellanilyticus</name>
    <dbReference type="NCBI Taxonomy" id="748831"/>
    <lineage>
        <taxon>Bacteria</taxon>
        <taxon>Pseudomonadati</taxon>
        <taxon>Verrucomicrobiota</taxon>
        <taxon>Verrucomicrobiia</taxon>
        <taxon>Verrucomicrobiales</taxon>
        <taxon>Verrucomicrobiaceae</taxon>
    </lineage>
</organism>
<dbReference type="Gene3D" id="2.60.200.40">
    <property type="match status" value="1"/>
</dbReference>
<dbReference type="PROSITE" id="PS50146">
    <property type="entry name" value="DAGK"/>
    <property type="match status" value="1"/>
</dbReference>
<keyword evidence="2" id="KW-0418">Kinase</keyword>
<protein>
    <submittedName>
        <fullName evidence="2">Diacylglycerol kinase</fullName>
    </submittedName>
</protein>
<accession>A0A512M5I1</accession>
<comment type="caution">
    <text evidence="2">The sequence shown here is derived from an EMBL/GenBank/DDBJ whole genome shotgun (WGS) entry which is preliminary data.</text>
</comment>
<evidence type="ECO:0000259" key="1">
    <source>
        <dbReference type="PROSITE" id="PS50146"/>
    </source>
</evidence>
<keyword evidence="2" id="KW-0808">Transferase</keyword>
<dbReference type="Pfam" id="PF19279">
    <property type="entry name" value="YegS_C"/>
    <property type="match status" value="1"/>
</dbReference>
<keyword evidence="3" id="KW-1185">Reference proteome</keyword>
<dbReference type="InterPro" id="IPR045540">
    <property type="entry name" value="YegS/DAGK_C"/>
</dbReference>
<gene>
    <name evidence="2" type="ORF">BGE01nite_12790</name>
</gene>
<dbReference type="InterPro" id="IPR017438">
    <property type="entry name" value="ATP-NAD_kinase_N"/>
</dbReference>
<dbReference type="GO" id="GO:0016301">
    <property type="term" value="F:kinase activity"/>
    <property type="evidence" value="ECO:0007669"/>
    <property type="project" value="UniProtKB-KW"/>
</dbReference>
<dbReference type="RefSeq" id="WP_146849586.1">
    <property type="nucleotide sequence ID" value="NZ_BKAG01000006.1"/>
</dbReference>